<dbReference type="SMART" id="SM00635">
    <property type="entry name" value="BID_2"/>
    <property type="match status" value="1"/>
</dbReference>
<dbReference type="Proteomes" id="UP000018141">
    <property type="component" value="Unassembled WGS sequence"/>
</dbReference>
<dbReference type="InterPro" id="IPR003343">
    <property type="entry name" value="Big_2"/>
</dbReference>
<comment type="caution">
    <text evidence="3">The sequence shown here is derived from an EMBL/GenBank/DDBJ whole genome shotgun (WGS) entry which is preliminary data.</text>
</comment>
<proteinExistence type="predicted"/>
<evidence type="ECO:0000256" key="1">
    <source>
        <dbReference type="SAM" id="MobiDB-lite"/>
    </source>
</evidence>
<dbReference type="InterPro" id="IPR008964">
    <property type="entry name" value="Invasin/intimin_cell_adhesion"/>
</dbReference>
<dbReference type="SUPFAM" id="SSF49373">
    <property type="entry name" value="Invasin/intimin cell-adhesion fragments"/>
    <property type="match status" value="1"/>
</dbReference>
<evidence type="ECO:0000259" key="2">
    <source>
        <dbReference type="SMART" id="SM00635"/>
    </source>
</evidence>
<dbReference type="EMBL" id="CBHH010000044">
    <property type="protein sequence ID" value="CDD57230.1"/>
    <property type="molecule type" value="Genomic_DNA"/>
</dbReference>
<feature type="domain" description="BIG2" evidence="2">
    <location>
        <begin position="74"/>
        <end position="150"/>
    </location>
</feature>
<evidence type="ECO:0000313" key="3">
    <source>
        <dbReference type="EMBL" id="CDD57230.1"/>
    </source>
</evidence>
<evidence type="ECO:0000313" key="4">
    <source>
        <dbReference type="Proteomes" id="UP000018141"/>
    </source>
</evidence>
<reference evidence="3" key="1">
    <citation type="submission" date="2012-11" db="EMBL/GenBank/DDBJ databases">
        <title>Dependencies among metagenomic species, viruses, plasmids and units of genetic variation.</title>
        <authorList>
            <person name="Nielsen H.B."/>
            <person name="Almeida M."/>
            <person name="Juncker A.S."/>
            <person name="Rasmussen S."/>
            <person name="Li J."/>
            <person name="Sunagawa S."/>
            <person name="Plichta D."/>
            <person name="Gautier L."/>
            <person name="Le Chatelier E."/>
            <person name="Peletier E."/>
            <person name="Bonde I."/>
            <person name="Nielsen T."/>
            <person name="Manichanh C."/>
            <person name="Arumugam M."/>
            <person name="Batto J."/>
            <person name="Santos M.B.Q.D."/>
            <person name="Blom N."/>
            <person name="Borruel N."/>
            <person name="Burgdorf K.S."/>
            <person name="Boumezbeur F."/>
            <person name="Casellas F."/>
            <person name="Dore J."/>
            <person name="Guarner F."/>
            <person name="Hansen T."/>
            <person name="Hildebrand F."/>
            <person name="Kaas R.S."/>
            <person name="Kennedy S."/>
            <person name="Kristiansen K."/>
            <person name="Kultima J.R."/>
            <person name="Leonard P."/>
            <person name="Levenez F."/>
            <person name="Lund O."/>
            <person name="Moumen B."/>
            <person name="Le Paslier D."/>
            <person name="Pons N."/>
            <person name="Pedersen O."/>
            <person name="Prifti E."/>
            <person name="Qin J."/>
            <person name="Raes J."/>
            <person name="Tap J."/>
            <person name="Tims S."/>
            <person name="Ussery D.W."/>
            <person name="Yamada T."/>
            <person name="MetaHit consortium"/>
            <person name="Renault P."/>
            <person name="Sicheritz-Ponten T."/>
            <person name="Bork P."/>
            <person name="Wang J."/>
            <person name="Brunak S."/>
            <person name="Ehrlich S.D."/>
        </authorList>
    </citation>
    <scope>NUCLEOTIDE SEQUENCE [LARGE SCALE GENOMIC DNA]</scope>
</reference>
<dbReference type="AlphaFoldDB" id="R7AFV0"/>
<dbReference type="Pfam" id="PF02368">
    <property type="entry name" value="Big_2"/>
    <property type="match status" value="1"/>
</dbReference>
<dbReference type="Gene3D" id="2.60.40.1080">
    <property type="match status" value="1"/>
</dbReference>
<feature type="region of interest" description="Disordered" evidence="1">
    <location>
        <begin position="158"/>
        <end position="204"/>
    </location>
</feature>
<protein>
    <recommendedName>
        <fullName evidence="2">BIG2 domain-containing protein</fullName>
    </recommendedName>
</protein>
<sequence>MSNKKNSRKSSTNSSTMRLRPVWVVVLCILAVLLVILLFRACSKTDDDTSSNASISVIDMNAGVQTIEETRAVEQTSVKIDIPSCKVVVGEKIYVTATVTPANTDRSLQWKSSDDKVFRVSQDGIVEITGTGTAALTATVGNVSDAIVIEGIEKNDSKSQMNLPSYNEVSSSDNTDADSNADNDGQPQQETQAAAARPKTTQAAMPSVKVVSRGLRSYQLADVLGGLGFHSTGDNVFVYGEGDDYSGEIIVQPDVSIIYIKKNSADYESAVQSVLQNLLPDEYTQAWSNYTSAATDRTFTLEGRTVRIVTAGNGGHSQIVVYN</sequence>
<name>R7AFV0_9FIRM</name>
<feature type="compositionally biased region" description="Polar residues" evidence="1">
    <location>
        <begin position="158"/>
        <end position="169"/>
    </location>
</feature>
<accession>R7AFV0</accession>
<organism evidence="3 4">
    <name type="scientific">Bacteroides pectinophilus CAG:437</name>
    <dbReference type="NCBI Taxonomy" id="1263051"/>
    <lineage>
        <taxon>Bacteria</taxon>
        <taxon>Bacillati</taxon>
        <taxon>Bacillota</taxon>
        <taxon>Clostridia</taxon>
        <taxon>Eubacteriales</taxon>
    </lineage>
</organism>
<gene>
    <name evidence="3" type="ORF">BN656_01504</name>
</gene>
<feature type="compositionally biased region" description="Low complexity" evidence="1">
    <location>
        <begin position="191"/>
        <end position="204"/>
    </location>
</feature>